<dbReference type="AlphaFoldDB" id="A0AB37URF6"/>
<dbReference type="Proteomes" id="UP000282574">
    <property type="component" value="Unassembled WGS sequence"/>
</dbReference>
<reference evidence="2 3" key="1">
    <citation type="journal article" date="2019" name="Genome Biol. Evol.">
        <title>Day and night: Metabolic profiles and evolutionary relationships of six axenic non-marine cyanobacteria.</title>
        <authorList>
            <person name="Will S.E."/>
            <person name="Henke P."/>
            <person name="Boedeker C."/>
            <person name="Huang S."/>
            <person name="Brinkmann H."/>
            <person name="Rohde M."/>
            <person name="Jarek M."/>
            <person name="Friedl T."/>
            <person name="Seufert S."/>
            <person name="Schumacher M."/>
            <person name="Overmann J."/>
            <person name="Neumann-Schaal M."/>
            <person name="Petersen J."/>
        </authorList>
    </citation>
    <scope>NUCLEOTIDE SEQUENCE [LARGE SCALE GENOMIC DNA]</scope>
    <source>
        <strain evidence="2 3">SAG 39.79</strain>
    </source>
</reference>
<gene>
    <name evidence="2" type="ORF">DSM107010_05320</name>
</gene>
<name>A0AB37URF6_9CYAN</name>
<dbReference type="RefSeq" id="WP_106168396.1">
    <property type="nucleotide sequence ID" value="NZ_JAVKZF010000005.1"/>
</dbReference>
<feature type="region of interest" description="Disordered" evidence="1">
    <location>
        <begin position="133"/>
        <end position="156"/>
    </location>
</feature>
<evidence type="ECO:0000313" key="3">
    <source>
        <dbReference type="Proteomes" id="UP000282574"/>
    </source>
</evidence>
<sequence>MKKVEIPRVQSKFSVRSLVSLAQYVKNAEEELLAATGKASPLYINGVRLTQGADILQGKPYPIVAVTKENLDEAMRFQDNLLLYPAHNEMARALIERMTLEQKTQLLGHYAQTPSAQIPKTVRELADEVKAQLQLQPKQKVQRQQPKRSRDRDLEI</sequence>
<protein>
    <submittedName>
        <fullName evidence="2">Uncharacterized protein</fullName>
    </submittedName>
</protein>
<organism evidence="2 3">
    <name type="scientific">Chroococcidiopsis cubana SAG 39.79</name>
    <dbReference type="NCBI Taxonomy" id="388085"/>
    <lineage>
        <taxon>Bacteria</taxon>
        <taxon>Bacillati</taxon>
        <taxon>Cyanobacteriota</taxon>
        <taxon>Cyanophyceae</taxon>
        <taxon>Chroococcidiopsidales</taxon>
        <taxon>Chroococcidiopsidaceae</taxon>
        <taxon>Chroococcidiopsis</taxon>
    </lineage>
</organism>
<accession>A0AB37URF6</accession>
<proteinExistence type="predicted"/>
<keyword evidence="3" id="KW-1185">Reference proteome</keyword>
<evidence type="ECO:0000313" key="2">
    <source>
        <dbReference type="EMBL" id="RUT14049.1"/>
    </source>
</evidence>
<dbReference type="EMBL" id="RSCK01000003">
    <property type="protein sequence ID" value="RUT14049.1"/>
    <property type="molecule type" value="Genomic_DNA"/>
</dbReference>
<evidence type="ECO:0000256" key="1">
    <source>
        <dbReference type="SAM" id="MobiDB-lite"/>
    </source>
</evidence>
<feature type="compositionally biased region" description="Low complexity" evidence="1">
    <location>
        <begin position="133"/>
        <end position="144"/>
    </location>
</feature>
<comment type="caution">
    <text evidence="2">The sequence shown here is derived from an EMBL/GenBank/DDBJ whole genome shotgun (WGS) entry which is preliminary data.</text>
</comment>